<gene>
    <name evidence="1" type="ORF">MCB1EB_0940</name>
</gene>
<dbReference type="AlphaFoldDB" id="A0A2Z6EUJ9"/>
<proteinExistence type="predicted"/>
<name>A0A2Z6EUJ9_9BURK</name>
<keyword evidence="2" id="KW-1185">Reference proteome</keyword>
<reference evidence="1 2" key="1">
    <citation type="journal article" date="2018" name="Microbes Environ.">
        <title>Comparative Genomic Insights into Endofungal Lifestyles of Two Bacterial Endosymbionts, Mycoavidus cysteinexigens and Burkholderia rhizoxinica.</title>
        <authorList>
            <person name="Sharmin D."/>
            <person name="Guo Y."/>
            <person name="Nishizawa T."/>
            <person name="Ohshima S."/>
            <person name="Sato Y."/>
            <person name="Takashima Y."/>
            <person name="Narisawa K."/>
            <person name="Ohta H."/>
        </authorList>
    </citation>
    <scope>NUCLEOTIDE SEQUENCE [LARGE SCALE GENOMIC DNA]</scope>
    <source>
        <strain evidence="1 2">B1-EB</strain>
    </source>
</reference>
<accession>A0A2Z6EUJ9</accession>
<dbReference type="Proteomes" id="UP000282597">
    <property type="component" value="Chromosome"/>
</dbReference>
<dbReference type="EMBL" id="AP018150">
    <property type="protein sequence ID" value="BBE09101.1"/>
    <property type="molecule type" value="Genomic_DNA"/>
</dbReference>
<protein>
    <submittedName>
        <fullName evidence="1">Uncharacterized protein</fullName>
    </submittedName>
</protein>
<sequence>MVQHNRILFAAKLDREPAGISLTELAEINAYNASVCWQWRKQALGLKAFYKELLRVGTIGDSGSRIIR</sequence>
<organism evidence="1 2">
    <name type="scientific">Mycoavidus cysteinexigens</name>
    <dbReference type="NCBI Taxonomy" id="1553431"/>
    <lineage>
        <taxon>Bacteria</taxon>
        <taxon>Pseudomonadati</taxon>
        <taxon>Pseudomonadota</taxon>
        <taxon>Betaproteobacteria</taxon>
        <taxon>Burkholderiales</taxon>
        <taxon>Burkholderiaceae</taxon>
        <taxon>Mycoavidus</taxon>
    </lineage>
</organism>
<evidence type="ECO:0000313" key="1">
    <source>
        <dbReference type="EMBL" id="BBE09101.1"/>
    </source>
</evidence>
<dbReference type="KEGG" id="mcys:MCB1EB_0940"/>
<evidence type="ECO:0000313" key="2">
    <source>
        <dbReference type="Proteomes" id="UP000282597"/>
    </source>
</evidence>